<reference evidence="2" key="1">
    <citation type="submission" date="2022-11" db="UniProtKB">
        <authorList>
            <consortium name="WormBaseParasite"/>
        </authorList>
    </citation>
    <scope>IDENTIFICATION</scope>
</reference>
<dbReference type="WBParaSite" id="ES5_v2.g16505.t1">
    <property type="protein sequence ID" value="ES5_v2.g16505.t1"/>
    <property type="gene ID" value="ES5_v2.g16505"/>
</dbReference>
<proteinExistence type="predicted"/>
<accession>A0AC34FHN9</accession>
<protein>
    <submittedName>
        <fullName evidence="2">Uncharacterized protein</fullName>
    </submittedName>
</protein>
<sequence>MTKILVLFAFFALILTTSQIYAGTIPLPSGPFRATVVETQTESDNSPGFQKAAAILRRSINESADPCEDFFEFTCGKWVAENPIPDDLTSYGHFTELREKVIKEMKDLYNDKTPSSSKAINTLKQIHTACMDIEAINSRKSYDLLKVLEEYGHWPIVHGDKWSAAHFDLTDILMNIGQSRGVDVFTDIYVTQDQRNVSRRLLSFDQGGLGLGSSAREYYLNETRYGKQLKAYQTYMTAKISLISKDAKSNKTKAQITAEVKELIEFEKQFATILTPEEKRRNYTEMYNVYKLSDLKSMMPLIDWNRYFRGLMPFDMHEYLNSDPLIIVSEPGYFKRLTSLITNTDTRIVTNYIFWRYTASWALQLDERFDDIQQDFLKDFIGRKTKSPRWKDCNSGSGSRMSYASGAMYVRAHFDKRDRDAALEMIEDLQAAFREILLETDWMEDETRKYALEKANDMQSLIGYPDFILNDTALDEYYDNLTLSDGDNYSEVIQKTTKWAQHKAFRRLLEPVDRSEFGTSSAVVNAFYSSVKNGITFPAAILQSPFFDRNFPKVLNYGGMGAVIGHEITHGFDDQGSQFDKIGNLHNWWDAKTQSHFLNRTQCIIQQYSEYEVPVPGTSLKVNGVLTQGENIADNGGVKEAYRAYRAYIKKLGHEEKRIPGFENYTNDQIFFMSYAKTWCGHAKPESLIRQVLTDPHSPVRFRVNGVVQNQPEFASAFKCPAGSKMNPTTRCAVW</sequence>
<evidence type="ECO:0000313" key="1">
    <source>
        <dbReference type="Proteomes" id="UP000887579"/>
    </source>
</evidence>
<dbReference type="Proteomes" id="UP000887579">
    <property type="component" value="Unplaced"/>
</dbReference>
<evidence type="ECO:0000313" key="2">
    <source>
        <dbReference type="WBParaSite" id="ES5_v2.g16505.t1"/>
    </source>
</evidence>
<name>A0AC34FHN9_9BILA</name>
<organism evidence="1 2">
    <name type="scientific">Panagrolaimus sp. ES5</name>
    <dbReference type="NCBI Taxonomy" id="591445"/>
    <lineage>
        <taxon>Eukaryota</taxon>
        <taxon>Metazoa</taxon>
        <taxon>Ecdysozoa</taxon>
        <taxon>Nematoda</taxon>
        <taxon>Chromadorea</taxon>
        <taxon>Rhabditida</taxon>
        <taxon>Tylenchina</taxon>
        <taxon>Panagrolaimomorpha</taxon>
        <taxon>Panagrolaimoidea</taxon>
        <taxon>Panagrolaimidae</taxon>
        <taxon>Panagrolaimus</taxon>
    </lineage>
</organism>